<evidence type="ECO:0000313" key="7">
    <source>
        <dbReference type="Proteomes" id="UP000298327"/>
    </source>
</evidence>
<evidence type="ECO:0000259" key="5">
    <source>
        <dbReference type="PROSITE" id="PS50118"/>
    </source>
</evidence>
<keyword evidence="3" id="KW-0539">Nucleus</keyword>
<dbReference type="InterPro" id="IPR036910">
    <property type="entry name" value="HMG_box_dom_sf"/>
</dbReference>
<keyword evidence="1 3" id="KW-0238">DNA-binding</keyword>
<reference evidence="6 7" key="1">
    <citation type="submission" date="2019-02" db="EMBL/GenBank/DDBJ databases">
        <title>Genome sequencing of the rare red list fungi Dentipellis fragilis.</title>
        <authorList>
            <person name="Buettner E."/>
            <person name="Kellner H."/>
        </authorList>
    </citation>
    <scope>NUCLEOTIDE SEQUENCE [LARGE SCALE GENOMIC DNA]</scope>
    <source>
        <strain evidence="6 7">DSM 105465</strain>
    </source>
</reference>
<feature type="compositionally biased region" description="Pro residues" evidence="4">
    <location>
        <begin position="520"/>
        <end position="529"/>
    </location>
</feature>
<feature type="region of interest" description="Disordered" evidence="4">
    <location>
        <begin position="458"/>
        <end position="540"/>
    </location>
</feature>
<comment type="caution">
    <text evidence="6">The sequence shown here is derived from an EMBL/GenBank/DDBJ whole genome shotgun (WGS) entry which is preliminary data.</text>
</comment>
<accession>A0A4Y9YVW9</accession>
<gene>
    <name evidence="6" type="ORF">EVG20_g5199</name>
</gene>
<evidence type="ECO:0000256" key="2">
    <source>
        <dbReference type="ARBA" id="ARBA00023163"/>
    </source>
</evidence>
<feature type="region of interest" description="Disordered" evidence="4">
    <location>
        <begin position="385"/>
        <end position="410"/>
    </location>
</feature>
<proteinExistence type="predicted"/>
<dbReference type="PANTHER" id="PTHR10270">
    <property type="entry name" value="SOX TRANSCRIPTION FACTOR"/>
    <property type="match status" value="1"/>
</dbReference>
<dbReference type="OrthoDB" id="6247875at2759"/>
<keyword evidence="7" id="KW-1185">Reference proteome</keyword>
<feature type="region of interest" description="Disordered" evidence="4">
    <location>
        <begin position="552"/>
        <end position="573"/>
    </location>
</feature>
<dbReference type="GO" id="GO:0030154">
    <property type="term" value="P:cell differentiation"/>
    <property type="evidence" value="ECO:0007669"/>
    <property type="project" value="TreeGrafter"/>
</dbReference>
<evidence type="ECO:0000256" key="4">
    <source>
        <dbReference type="SAM" id="MobiDB-lite"/>
    </source>
</evidence>
<dbReference type="PROSITE" id="PS50118">
    <property type="entry name" value="HMG_BOX_2"/>
    <property type="match status" value="1"/>
</dbReference>
<dbReference type="GO" id="GO:0000978">
    <property type="term" value="F:RNA polymerase II cis-regulatory region sequence-specific DNA binding"/>
    <property type="evidence" value="ECO:0007669"/>
    <property type="project" value="TreeGrafter"/>
</dbReference>
<sequence length="772" mass="83862">MESIATRQALRRGAKSAARFQILGEHRQLRGPSKVPNPPQLLATPHLVYGVTFPKKRIEKPAFAKLMDLAFGERESGEVWIRLDLLEGSSLRSASRPGPASKGPVKQVRVNLPDFEACGSEDGGQDLLVGAVDNAMSLSTEATSNLCLLTVRMVEIVGGQMRRQVVRKFCSTYLDPGSATDEDGRASYTRGRGPLGPMCGIGEESAQSYLLEGMCHGSCRDQDTGIVCSCSLEGSERRVQFGITNKWSNDVTKATRQSQTMWPGHCALALSGGGTAGARAVSESESGPPAFSPSVSASNKDAEPQAISREDKTRALGRKTSRLVQLQWPAIRLRPLTLVLPLSPPLSHIISLSLSSPFLHRDAPPSTTFGTFLPMATTFVAVHPAPAPRQSAQPSSKSTPEPGKLKPPRPCNSWILFRSDMLKKLPPREDGRARTQAEISTLVSDMWANVSPRERASYEAKADRAKAEHTKQFPGYTYQPNRGEKKEKVKRKLDGVQERAESAPKRRRKTPPHSEAGPAPAGPRGPTPPTFSASSRVSPEQMPRLFSVEAGPSRIQESSQLHAPSMPSSLQLPHRAQPLFPSLSSDLEWRLQTATETSYSPPQNASQVQCIFAGATGSCACVESESEAFAHDSLTALLGAPGDGSVFQAPFNADSQDFGFSGPDRRRRMPPMGAPQQGNAEAGPSRALTETVDVPPQQVLQNVQFEFPADPAPAVQTDDEYITELLALVPNPPLDFDRDWQSAQQEVDRLYSPRVPSEDADELRYPVLQLYL</sequence>
<feature type="region of interest" description="Disordered" evidence="4">
    <location>
        <begin position="277"/>
        <end position="314"/>
    </location>
</feature>
<dbReference type="InterPro" id="IPR050140">
    <property type="entry name" value="SRY-related_HMG-box_TF-like"/>
</dbReference>
<evidence type="ECO:0000313" key="6">
    <source>
        <dbReference type="EMBL" id="TFY65890.1"/>
    </source>
</evidence>
<dbReference type="Proteomes" id="UP000298327">
    <property type="component" value="Unassembled WGS sequence"/>
</dbReference>
<name>A0A4Y9YVW9_9AGAM</name>
<dbReference type="SUPFAM" id="SSF47095">
    <property type="entry name" value="HMG-box"/>
    <property type="match status" value="1"/>
</dbReference>
<feature type="compositionally biased region" description="Low complexity" evidence="4">
    <location>
        <begin position="388"/>
        <end position="398"/>
    </location>
</feature>
<evidence type="ECO:0000256" key="3">
    <source>
        <dbReference type="PROSITE-ProRule" id="PRU00267"/>
    </source>
</evidence>
<protein>
    <recommendedName>
        <fullName evidence="5">HMG box domain-containing protein</fullName>
    </recommendedName>
</protein>
<dbReference type="PANTHER" id="PTHR10270:SF161">
    <property type="entry name" value="SEX-DETERMINING REGION Y PROTEIN"/>
    <property type="match status" value="1"/>
</dbReference>
<feature type="compositionally biased region" description="Basic and acidic residues" evidence="4">
    <location>
        <begin position="458"/>
        <end position="471"/>
    </location>
</feature>
<dbReference type="Pfam" id="PF00505">
    <property type="entry name" value="HMG_box"/>
    <property type="match status" value="1"/>
</dbReference>
<dbReference type="InterPro" id="IPR009071">
    <property type="entry name" value="HMG_box_dom"/>
</dbReference>
<feature type="compositionally biased region" description="Basic and acidic residues" evidence="4">
    <location>
        <begin position="482"/>
        <end position="504"/>
    </location>
</feature>
<dbReference type="CDD" id="cd01389">
    <property type="entry name" value="HMG-box_ROX1-like"/>
    <property type="match status" value="1"/>
</dbReference>
<feature type="DNA-binding region" description="HMG box" evidence="3">
    <location>
        <begin position="407"/>
        <end position="477"/>
    </location>
</feature>
<dbReference type="GO" id="GO:0001228">
    <property type="term" value="F:DNA-binding transcription activator activity, RNA polymerase II-specific"/>
    <property type="evidence" value="ECO:0007669"/>
    <property type="project" value="TreeGrafter"/>
</dbReference>
<organism evidence="6 7">
    <name type="scientific">Dentipellis fragilis</name>
    <dbReference type="NCBI Taxonomy" id="205917"/>
    <lineage>
        <taxon>Eukaryota</taxon>
        <taxon>Fungi</taxon>
        <taxon>Dikarya</taxon>
        <taxon>Basidiomycota</taxon>
        <taxon>Agaricomycotina</taxon>
        <taxon>Agaricomycetes</taxon>
        <taxon>Russulales</taxon>
        <taxon>Hericiaceae</taxon>
        <taxon>Dentipellis</taxon>
    </lineage>
</organism>
<feature type="compositionally biased region" description="Polar residues" evidence="4">
    <location>
        <begin position="555"/>
        <end position="571"/>
    </location>
</feature>
<dbReference type="AlphaFoldDB" id="A0A4Y9YVW9"/>
<dbReference type="GO" id="GO:0005634">
    <property type="term" value="C:nucleus"/>
    <property type="evidence" value="ECO:0007669"/>
    <property type="project" value="UniProtKB-UniRule"/>
</dbReference>
<dbReference type="STRING" id="205917.A0A4Y9YVW9"/>
<feature type="region of interest" description="Disordered" evidence="4">
    <location>
        <begin position="648"/>
        <end position="686"/>
    </location>
</feature>
<dbReference type="Gene3D" id="1.10.30.10">
    <property type="entry name" value="High mobility group box domain"/>
    <property type="match status" value="1"/>
</dbReference>
<keyword evidence="2" id="KW-0804">Transcription</keyword>
<dbReference type="SMART" id="SM00398">
    <property type="entry name" value="HMG"/>
    <property type="match status" value="1"/>
</dbReference>
<feature type="domain" description="HMG box" evidence="5">
    <location>
        <begin position="407"/>
        <end position="477"/>
    </location>
</feature>
<feature type="compositionally biased region" description="Basic and acidic residues" evidence="4">
    <location>
        <begin position="300"/>
        <end position="314"/>
    </location>
</feature>
<evidence type="ECO:0000256" key="1">
    <source>
        <dbReference type="ARBA" id="ARBA00023125"/>
    </source>
</evidence>
<dbReference type="EMBL" id="SEOQ01000298">
    <property type="protein sequence ID" value="TFY65890.1"/>
    <property type="molecule type" value="Genomic_DNA"/>
</dbReference>